<reference evidence="2 3" key="1">
    <citation type="submission" date="2015-11" db="EMBL/GenBank/DDBJ databases">
        <title>Genome sequences of Lysobacter enzymogenes strain C3 and Lysobacter antibioticus ATCC 29479.</title>
        <authorList>
            <person name="Kobayashi D.Y."/>
        </authorList>
    </citation>
    <scope>NUCLEOTIDE SEQUENCE [LARGE SCALE GENOMIC DNA]</scope>
    <source>
        <strain evidence="2 3">C3</strain>
    </source>
</reference>
<dbReference type="AlphaFoldDB" id="A0A0S2DBK5"/>
<name>A0A0S2DBK5_LYSEN</name>
<dbReference type="Proteomes" id="UP000061569">
    <property type="component" value="Chromosome"/>
</dbReference>
<organism evidence="2 3">
    <name type="scientific">Lysobacter enzymogenes</name>
    <dbReference type="NCBI Taxonomy" id="69"/>
    <lineage>
        <taxon>Bacteria</taxon>
        <taxon>Pseudomonadati</taxon>
        <taxon>Pseudomonadota</taxon>
        <taxon>Gammaproteobacteria</taxon>
        <taxon>Lysobacterales</taxon>
        <taxon>Lysobacteraceae</taxon>
        <taxon>Lysobacter</taxon>
    </lineage>
</organism>
<sequence>MRTPSGAAEHGLRVGLRPSEWQRQLQQQQQKQNGFQLSLE</sequence>
<feature type="compositionally biased region" description="Low complexity" evidence="1">
    <location>
        <begin position="22"/>
        <end position="40"/>
    </location>
</feature>
<dbReference type="PATRIC" id="fig|69.6.peg.327"/>
<gene>
    <name evidence="2" type="ORF">GLE_0330</name>
</gene>
<dbReference type="KEGG" id="lez:GLE_0330"/>
<protein>
    <submittedName>
        <fullName evidence="2">Uncharacterized protein</fullName>
    </submittedName>
</protein>
<proteinExistence type="predicted"/>
<dbReference type="EMBL" id="CP013140">
    <property type="protein sequence ID" value="ALN55688.1"/>
    <property type="molecule type" value="Genomic_DNA"/>
</dbReference>
<evidence type="ECO:0000256" key="1">
    <source>
        <dbReference type="SAM" id="MobiDB-lite"/>
    </source>
</evidence>
<feature type="region of interest" description="Disordered" evidence="1">
    <location>
        <begin position="1"/>
        <end position="40"/>
    </location>
</feature>
<evidence type="ECO:0000313" key="3">
    <source>
        <dbReference type="Proteomes" id="UP000061569"/>
    </source>
</evidence>
<evidence type="ECO:0000313" key="2">
    <source>
        <dbReference type="EMBL" id="ALN55688.1"/>
    </source>
</evidence>
<accession>A0A0S2DBK5</accession>